<protein>
    <submittedName>
        <fullName evidence="4">Delta-1-pyrroline-5-carboxylate dehydrogenase, mitochondrial</fullName>
    </submittedName>
</protein>
<reference evidence="4 5" key="1">
    <citation type="journal article" date="2021" name="Elife">
        <title>Chloroplast acquisition without the gene transfer in kleptoplastic sea slugs, Plakobranchus ocellatus.</title>
        <authorList>
            <person name="Maeda T."/>
            <person name="Takahashi S."/>
            <person name="Yoshida T."/>
            <person name="Shimamura S."/>
            <person name="Takaki Y."/>
            <person name="Nagai Y."/>
            <person name="Toyoda A."/>
            <person name="Suzuki Y."/>
            <person name="Arimoto A."/>
            <person name="Ishii H."/>
            <person name="Satoh N."/>
            <person name="Nishiyama T."/>
            <person name="Hasebe M."/>
            <person name="Maruyama T."/>
            <person name="Minagawa J."/>
            <person name="Obokata J."/>
            <person name="Shigenobu S."/>
        </authorList>
    </citation>
    <scope>NUCLEOTIDE SEQUENCE [LARGE SCALE GENOMIC DNA]</scope>
</reference>
<dbReference type="InterPro" id="IPR016161">
    <property type="entry name" value="Ald_DH/histidinol_DH"/>
</dbReference>
<dbReference type="Pfam" id="PF00171">
    <property type="entry name" value="Aldedh"/>
    <property type="match status" value="1"/>
</dbReference>
<evidence type="ECO:0000313" key="5">
    <source>
        <dbReference type="Proteomes" id="UP000762676"/>
    </source>
</evidence>
<gene>
    <name evidence="4" type="ORF">ElyMa_003249700</name>
</gene>
<dbReference type="InterPro" id="IPR016162">
    <property type="entry name" value="Ald_DH_N"/>
</dbReference>
<dbReference type="Proteomes" id="UP000762676">
    <property type="component" value="Unassembled WGS sequence"/>
</dbReference>
<comment type="caution">
    <text evidence="4">The sequence shown here is derived from an EMBL/GenBank/DDBJ whole genome shotgun (WGS) entry which is preliminary data.</text>
</comment>
<dbReference type="GO" id="GO:0005759">
    <property type="term" value="C:mitochondrial matrix"/>
    <property type="evidence" value="ECO:0007669"/>
    <property type="project" value="TreeGrafter"/>
</dbReference>
<evidence type="ECO:0000256" key="2">
    <source>
        <dbReference type="ARBA" id="ARBA00023027"/>
    </source>
</evidence>
<dbReference type="GO" id="GO:0010133">
    <property type="term" value="P:L-proline catabolic process to L-glutamate"/>
    <property type="evidence" value="ECO:0007669"/>
    <property type="project" value="TreeGrafter"/>
</dbReference>
<dbReference type="SUPFAM" id="SSF53720">
    <property type="entry name" value="ALDH-like"/>
    <property type="match status" value="1"/>
</dbReference>
<keyword evidence="5" id="KW-1185">Reference proteome</keyword>
<dbReference type="PANTHER" id="PTHR42862:SF1">
    <property type="entry name" value="DELTA-1-PYRROLINE-5-CARBOXYLATE DEHYDROGENASE 2, ISOFORM A-RELATED"/>
    <property type="match status" value="1"/>
</dbReference>
<keyword evidence="2" id="KW-0520">NAD</keyword>
<dbReference type="Gene3D" id="3.40.605.10">
    <property type="entry name" value="Aldehyde Dehydrogenase, Chain A, domain 1"/>
    <property type="match status" value="1"/>
</dbReference>
<dbReference type="PANTHER" id="PTHR42862">
    <property type="entry name" value="DELTA-1-PYRROLINE-5-CARBOXYLATE DEHYDROGENASE 1, ISOFORM A-RELATED"/>
    <property type="match status" value="1"/>
</dbReference>
<evidence type="ECO:0000256" key="1">
    <source>
        <dbReference type="ARBA" id="ARBA00023002"/>
    </source>
</evidence>
<evidence type="ECO:0000259" key="3">
    <source>
        <dbReference type="Pfam" id="PF00171"/>
    </source>
</evidence>
<name>A0AAV4J672_9GAST</name>
<proteinExistence type="predicted"/>
<dbReference type="EMBL" id="BMAT01006686">
    <property type="protein sequence ID" value="GFS17896.1"/>
    <property type="molecule type" value="Genomic_DNA"/>
</dbReference>
<keyword evidence="1" id="KW-0560">Oxidoreductase</keyword>
<accession>A0AAV4J672</accession>
<organism evidence="4 5">
    <name type="scientific">Elysia marginata</name>
    <dbReference type="NCBI Taxonomy" id="1093978"/>
    <lineage>
        <taxon>Eukaryota</taxon>
        <taxon>Metazoa</taxon>
        <taxon>Spiralia</taxon>
        <taxon>Lophotrochozoa</taxon>
        <taxon>Mollusca</taxon>
        <taxon>Gastropoda</taxon>
        <taxon>Heterobranchia</taxon>
        <taxon>Euthyneura</taxon>
        <taxon>Panpulmonata</taxon>
        <taxon>Sacoglossa</taxon>
        <taxon>Placobranchoidea</taxon>
        <taxon>Plakobranchidae</taxon>
        <taxon>Elysia</taxon>
    </lineage>
</organism>
<dbReference type="InterPro" id="IPR050485">
    <property type="entry name" value="Proline_metab_enzyme"/>
</dbReference>
<dbReference type="AlphaFoldDB" id="A0AAV4J672"/>
<dbReference type="GO" id="GO:0003842">
    <property type="term" value="F:L-glutamate gamma-semialdehyde dehydrogenase activity"/>
    <property type="evidence" value="ECO:0007669"/>
    <property type="project" value="TreeGrafter"/>
</dbReference>
<feature type="non-terminal residue" evidence="4">
    <location>
        <position position="156"/>
    </location>
</feature>
<sequence length="156" mass="17734">MSALLKKATMATERCLSNPQTARIVNLGLRCLSSTYTAVNEPMLDYAKGSPETERLEKVLEQYQNPVDVPIVIGDEEIKTGPVQRQVAPFEHKRTVATFYYATPEILKKAIESNLKARVDWEKRPLQERCDIFLRAADMISNERRMNMIASTMLGQ</sequence>
<dbReference type="InterPro" id="IPR015590">
    <property type="entry name" value="Aldehyde_DH_dom"/>
</dbReference>
<feature type="domain" description="Aldehyde dehydrogenase" evidence="3">
    <location>
        <begin position="86"/>
        <end position="144"/>
    </location>
</feature>
<evidence type="ECO:0000313" key="4">
    <source>
        <dbReference type="EMBL" id="GFS17896.1"/>
    </source>
</evidence>